<dbReference type="UniPathway" id="UPA00588">
    <property type="reaction ID" value="UER00646"/>
</dbReference>
<dbReference type="CDD" id="cd06223">
    <property type="entry name" value="PRTases_typeI"/>
    <property type="match status" value="1"/>
</dbReference>
<organism evidence="13 14">
    <name type="scientific">Janibacter alkaliphilus</name>
    <dbReference type="NCBI Taxonomy" id="1069963"/>
    <lineage>
        <taxon>Bacteria</taxon>
        <taxon>Bacillati</taxon>
        <taxon>Actinomycetota</taxon>
        <taxon>Actinomycetes</taxon>
        <taxon>Micrococcales</taxon>
        <taxon>Intrasporangiaceae</taxon>
        <taxon>Janibacter</taxon>
    </lineage>
</organism>
<evidence type="ECO:0000256" key="11">
    <source>
        <dbReference type="HAMAP-Rule" id="MF_00004"/>
    </source>
</evidence>
<evidence type="ECO:0000313" key="14">
    <source>
        <dbReference type="Proteomes" id="UP000592181"/>
    </source>
</evidence>
<evidence type="ECO:0000259" key="12">
    <source>
        <dbReference type="Pfam" id="PF00156"/>
    </source>
</evidence>
<keyword evidence="9 11" id="KW-0808">Transferase</keyword>
<protein>
    <recommendedName>
        <fullName evidence="6 11">Adenine phosphoribosyltransferase</fullName>
        <shortName evidence="11">APRT</shortName>
        <ecNumber evidence="6 11">2.4.2.7</ecNumber>
    </recommendedName>
</protein>
<comment type="function">
    <text evidence="2 11">Catalyzes a salvage reaction resulting in the formation of AMP, that is energically less costly than de novo synthesis.</text>
</comment>
<evidence type="ECO:0000313" key="13">
    <source>
        <dbReference type="EMBL" id="NYG38038.1"/>
    </source>
</evidence>
<keyword evidence="8 11" id="KW-0328">Glycosyltransferase</keyword>
<comment type="pathway">
    <text evidence="4 11">Purine metabolism; AMP biosynthesis via salvage pathway; AMP from adenine: step 1/1.</text>
</comment>
<comment type="catalytic activity">
    <reaction evidence="1 11">
        <text>AMP + diphosphate = 5-phospho-alpha-D-ribose 1-diphosphate + adenine</text>
        <dbReference type="Rhea" id="RHEA:16609"/>
        <dbReference type="ChEBI" id="CHEBI:16708"/>
        <dbReference type="ChEBI" id="CHEBI:33019"/>
        <dbReference type="ChEBI" id="CHEBI:58017"/>
        <dbReference type="ChEBI" id="CHEBI:456215"/>
        <dbReference type="EC" id="2.4.2.7"/>
    </reaction>
</comment>
<dbReference type="GO" id="GO:0003999">
    <property type="term" value="F:adenine phosphoribosyltransferase activity"/>
    <property type="evidence" value="ECO:0007669"/>
    <property type="project" value="UniProtKB-UniRule"/>
</dbReference>
<evidence type="ECO:0000256" key="1">
    <source>
        <dbReference type="ARBA" id="ARBA00000868"/>
    </source>
</evidence>
<comment type="similarity">
    <text evidence="5 11">Belongs to the purine/pyrimidine phosphoribosyltransferase family.</text>
</comment>
<dbReference type="NCBIfam" id="NF002634">
    <property type="entry name" value="PRK02304.1-3"/>
    <property type="match status" value="1"/>
</dbReference>
<keyword evidence="14" id="KW-1185">Reference proteome</keyword>
<comment type="subcellular location">
    <subcellularLocation>
        <location evidence="3 11">Cytoplasm</location>
    </subcellularLocation>
</comment>
<dbReference type="NCBIfam" id="TIGR01090">
    <property type="entry name" value="apt"/>
    <property type="match status" value="1"/>
</dbReference>
<evidence type="ECO:0000256" key="8">
    <source>
        <dbReference type="ARBA" id="ARBA00022676"/>
    </source>
</evidence>
<keyword evidence="10 11" id="KW-0660">Purine salvage</keyword>
<comment type="subunit">
    <text evidence="11">Homodimer.</text>
</comment>
<dbReference type="EC" id="2.4.2.7" evidence="6 11"/>
<evidence type="ECO:0000256" key="7">
    <source>
        <dbReference type="ARBA" id="ARBA00022490"/>
    </source>
</evidence>
<dbReference type="AlphaFoldDB" id="A0A852X6H6"/>
<proteinExistence type="inferred from homology"/>
<dbReference type="PANTHER" id="PTHR32315">
    <property type="entry name" value="ADENINE PHOSPHORIBOSYLTRANSFERASE"/>
    <property type="match status" value="1"/>
</dbReference>
<evidence type="ECO:0000256" key="2">
    <source>
        <dbReference type="ARBA" id="ARBA00003968"/>
    </source>
</evidence>
<evidence type="ECO:0000256" key="10">
    <source>
        <dbReference type="ARBA" id="ARBA00022726"/>
    </source>
</evidence>
<dbReference type="GO" id="GO:0006168">
    <property type="term" value="P:adenine salvage"/>
    <property type="evidence" value="ECO:0007669"/>
    <property type="project" value="InterPro"/>
</dbReference>
<dbReference type="GO" id="GO:0005737">
    <property type="term" value="C:cytoplasm"/>
    <property type="evidence" value="ECO:0007669"/>
    <property type="project" value="UniProtKB-SubCell"/>
</dbReference>
<evidence type="ECO:0000256" key="5">
    <source>
        <dbReference type="ARBA" id="ARBA00008391"/>
    </source>
</evidence>
<dbReference type="PANTHER" id="PTHR32315:SF3">
    <property type="entry name" value="ADENINE PHOSPHORIBOSYLTRANSFERASE"/>
    <property type="match status" value="1"/>
</dbReference>
<evidence type="ECO:0000256" key="9">
    <source>
        <dbReference type="ARBA" id="ARBA00022679"/>
    </source>
</evidence>
<dbReference type="HAMAP" id="MF_00004">
    <property type="entry name" value="Aden_phosphoribosyltr"/>
    <property type="match status" value="1"/>
</dbReference>
<dbReference type="Gene3D" id="3.40.50.2020">
    <property type="match status" value="1"/>
</dbReference>
<reference evidence="13 14" key="1">
    <citation type="submission" date="2020-07" db="EMBL/GenBank/DDBJ databases">
        <title>Sequencing the genomes of 1000 actinobacteria strains.</title>
        <authorList>
            <person name="Klenk H.-P."/>
        </authorList>
    </citation>
    <scope>NUCLEOTIDE SEQUENCE [LARGE SCALE GENOMIC DNA]</scope>
    <source>
        <strain evidence="13 14">DSM 24723</strain>
    </source>
</reference>
<comment type="caution">
    <text evidence="13">The sequence shown here is derived from an EMBL/GenBank/DDBJ whole genome shotgun (WGS) entry which is preliminary data.</text>
</comment>
<dbReference type="SUPFAM" id="SSF53271">
    <property type="entry name" value="PRTase-like"/>
    <property type="match status" value="1"/>
</dbReference>
<dbReference type="InterPro" id="IPR000836">
    <property type="entry name" value="PRTase_dom"/>
</dbReference>
<feature type="domain" description="Phosphoribosyltransferase" evidence="12">
    <location>
        <begin position="56"/>
        <end position="157"/>
    </location>
</feature>
<dbReference type="InterPro" id="IPR005764">
    <property type="entry name" value="Ade_phspho_trans"/>
</dbReference>
<dbReference type="EMBL" id="JACBZX010000001">
    <property type="protein sequence ID" value="NYG38038.1"/>
    <property type="molecule type" value="Genomic_DNA"/>
</dbReference>
<dbReference type="InterPro" id="IPR029057">
    <property type="entry name" value="PRTase-like"/>
</dbReference>
<evidence type="ECO:0000256" key="4">
    <source>
        <dbReference type="ARBA" id="ARBA00004659"/>
    </source>
</evidence>
<keyword evidence="7 11" id="KW-0963">Cytoplasm</keyword>
<gene>
    <name evidence="11" type="primary">apt</name>
    <name evidence="13" type="ORF">BJY28_002507</name>
</gene>
<name>A0A852X6H6_9MICO</name>
<dbReference type="GO" id="GO:0044209">
    <property type="term" value="P:AMP salvage"/>
    <property type="evidence" value="ECO:0007669"/>
    <property type="project" value="UniProtKB-UniRule"/>
</dbReference>
<dbReference type="GO" id="GO:0016208">
    <property type="term" value="F:AMP binding"/>
    <property type="evidence" value="ECO:0007669"/>
    <property type="project" value="TreeGrafter"/>
</dbReference>
<dbReference type="Pfam" id="PF00156">
    <property type="entry name" value="Pribosyltran"/>
    <property type="match status" value="1"/>
</dbReference>
<dbReference type="FunFam" id="3.40.50.2020:FF:000021">
    <property type="entry name" value="Adenine phosphoribosyltransferase"/>
    <property type="match status" value="1"/>
</dbReference>
<dbReference type="GO" id="GO:0006166">
    <property type="term" value="P:purine ribonucleoside salvage"/>
    <property type="evidence" value="ECO:0007669"/>
    <property type="project" value="UniProtKB-UniRule"/>
</dbReference>
<dbReference type="RefSeq" id="WP_179463298.1">
    <property type="nucleotide sequence ID" value="NZ_JACBZX010000001.1"/>
</dbReference>
<evidence type="ECO:0000256" key="3">
    <source>
        <dbReference type="ARBA" id="ARBA00004496"/>
    </source>
</evidence>
<dbReference type="GO" id="GO:0002055">
    <property type="term" value="F:adenine binding"/>
    <property type="evidence" value="ECO:0007669"/>
    <property type="project" value="TreeGrafter"/>
</dbReference>
<dbReference type="NCBIfam" id="NF002636">
    <property type="entry name" value="PRK02304.1-5"/>
    <property type="match status" value="1"/>
</dbReference>
<evidence type="ECO:0000256" key="6">
    <source>
        <dbReference type="ARBA" id="ARBA00011893"/>
    </source>
</evidence>
<accession>A0A852X6H6</accession>
<dbReference type="InterPro" id="IPR050054">
    <property type="entry name" value="UPRTase/APRTase"/>
</dbReference>
<dbReference type="Proteomes" id="UP000592181">
    <property type="component" value="Unassembled WGS sequence"/>
</dbReference>
<sequence length="178" mass="18387">MSEPDEELAARITASLRDIPDFPEPGVLFKDITPLIGDGALLTQTVTGLARPWHGRVDAVAGLEARGFVFGAAVAVALGVGFVPVRKAGKLPADAVGVDYALEYGTARIEAHADAVPAGARVLVVDDVLATGGTAAAACRLFEQLQAEVVGVDVVIELAALGGRERLPERAVRALLTV</sequence>